<gene>
    <name evidence="2" type="ORF">AVEN_184465_1</name>
</gene>
<evidence type="ECO:0000313" key="2">
    <source>
        <dbReference type="EMBL" id="GBL91098.1"/>
    </source>
</evidence>
<accession>A0A4Y2BGD0</accession>
<dbReference type="Proteomes" id="UP000499080">
    <property type="component" value="Unassembled WGS sequence"/>
</dbReference>
<feature type="transmembrane region" description="Helical" evidence="1">
    <location>
        <begin position="65"/>
        <end position="92"/>
    </location>
</feature>
<keyword evidence="1" id="KW-0472">Membrane</keyword>
<feature type="transmembrane region" description="Helical" evidence="1">
    <location>
        <begin position="20"/>
        <end position="44"/>
    </location>
</feature>
<keyword evidence="1" id="KW-1133">Transmembrane helix</keyword>
<dbReference type="OrthoDB" id="6432013at2759"/>
<keyword evidence="1" id="KW-0812">Transmembrane</keyword>
<sequence length="140" mass="15394">MGKELPRFCVNEVHNCIARTLANVSSALLLCGFGTGGKLACVFYTADRDLRWRVHGSLNEAQEPLLIPTMLGFGALLGCFSGSFFAGFAYFYLGMGEAIYVLLGLEAVTVAVSFVFAFKRNYRSPRNLAESEERHPILES</sequence>
<proteinExistence type="predicted"/>
<evidence type="ECO:0008006" key="4">
    <source>
        <dbReference type="Google" id="ProtNLM"/>
    </source>
</evidence>
<organism evidence="2 3">
    <name type="scientific">Araneus ventricosus</name>
    <name type="common">Orbweaver spider</name>
    <name type="synonym">Epeira ventricosa</name>
    <dbReference type="NCBI Taxonomy" id="182803"/>
    <lineage>
        <taxon>Eukaryota</taxon>
        <taxon>Metazoa</taxon>
        <taxon>Ecdysozoa</taxon>
        <taxon>Arthropoda</taxon>
        <taxon>Chelicerata</taxon>
        <taxon>Arachnida</taxon>
        <taxon>Araneae</taxon>
        <taxon>Araneomorphae</taxon>
        <taxon>Entelegynae</taxon>
        <taxon>Araneoidea</taxon>
        <taxon>Araneidae</taxon>
        <taxon>Araneus</taxon>
    </lineage>
</organism>
<reference evidence="2 3" key="1">
    <citation type="journal article" date="2019" name="Sci. Rep.">
        <title>Orb-weaving spider Araneus ventricosus genome elucidates the spidroin gene catalogue.</title>
        <authorList>
            <person name="Kono N."/>
            <person name="Nakamura H."/>
            <person name="Ohtoshi R."/>
            <person name="Moran D.A.P."/>
            <person name="Shinohara A."/>
            <person name="Yoshida Y."/>
            <person name="Fujiwara M."/>
            <person name="Mori M."/>
            <person name="Tomita M."/>
            <person name="Arakawa K."/>
        </authorList>
    </citation>
    <scope>NUCLEOTIDE SEQUENCE [LARGE SCALE GENOMIC DNA]</scope>
</reference>
<protein>
    <recommendedName>
        <fullName evidence="4">Transmembrane protein</fullName>
    </recommendedName>
</protein>
<dbReference type="EMBL" id="BGPR01000076">
    <property type="protein sequence ID" value="GBL91098.1"/>
    <property type="molecule type" value="Genomic_DNA"/>
</dbReference>
<feature type="transmembrane region" description="Helical" evidence="1">
    <location>
        <begin position="98"/>
        <end position="118"/>
    </location>
</feature>
<evidence type="ECO:0000313" key="3">
    <source>
        <dbReference type="Proteomes" id="UP000499080"/>
    </source>
</evidence>
<name>A0A4Y2BGD0_ARAVE</name>
<keyword evidence="3" id="KW-1185">Reference proteome</keyword>
<evidence type="ECO:0000256" key="1">
    <source>
        <dbReference type="SAM" id="Phobius"/>
    </source>
</evidence>
<comment type="caution">
    <text evidence="2">The sequence shown here is derived from an EMBL/GenBank/DDBJ whole genome shotgun (WGS) entry which is preliminary data.</text>
</comment>
<dbReference type="AlphaFoldDB" id="A0A4Y2BGD0"/>